<dbReference type="CDD" id="cd06173">
    <property type="entry name" value="MFS_MefA_like"/>
    <property type="match status" value="1"/>
</dbReference>
<dbReference type="InterPro" id="IPR020846">
    <property type="entry name" value="MFS_dom"/>
</dbReference>
<dbReference type="AlphaFoldDB" id="A0ABD6FAK6"/>
<keyword evidence="4 7" id="KW-0812">Transmembrane</keyword>
<gene>
    <name evidence="9" type="ORF">DIU77_002330</name>
</gene>
<evidence type="ECO:0000256" key="7">
    <source>
        <dbReference type="SAM" id="Phobius"/>
    </source>
</evidence>
<feature type="transmembrane region" description="Helical" evidence="7">
    <location>
        <begin position="102"/>
        <end position="119"/>
    </location>
</feature>
<evidence type="ECO:0000256" key="3">
    <source>
        <dbReference type="ARBA" id="ARBA00022475"/>
    </source>
</evidence>
<dbReference type="SUPFAM" id="SSF103473">
    <property type="entry name" value="MFS general substrate transporter"/>
    <property type="match status" value="1"/>
</dbReference>
<feature type="transmembrane region" description="Helical" evidence="7">
    <location>
        <begin position="256"/>
        <end position="277"/>
    </location>
</feature>
<dbReference type="Proteomes" id="UP000249324">
    <property type="component" value="Unassembled WGS sequence"/>
</dbReference>
<feature type="transmembrane region" description="Helical" evidence="7">
    <location>
        <begin position="374"/>
        <end position="394"/>
    </location>
</feature>
<evidence type="ECO:0000256" key="2">
    <source>
        <dbReference type="ARBA" id="ARBA00022448"/>
    </source>
</evidence>
<dbReference type="PROSITE" id="PS50850">
    <property type="entry name" value="MFS"/>
    <property type="match status" value="1"/>
</dbReference>
<dbReference type="InterPro" id="IPR036259">
    <property type="entry name" value="MFS_trans_sf"/>
</dbReference>
<dbReference type="PANTHER" id="PTHR23513">
    <property type="entry name" value="INTEGRAL MEMBRANE EFFLUX PROTEIN-RELATED"/>
    <property type="match status" value="1"/>
</dbReference>
<evidence type="ECO:0000256" key="6">
    <source>
        <dbReference type="ARBA" id="ARBA00023136"/>
    </source>
</evidence>
<dbReference type="InterPro" id="IPR010290">
    <property type="entry name" value="TM_effector"/>
</dbReference>
<feature type="transmembrane region" description="Helical" evidence="7">
    <location>
        <begin position="222"/>
        <end position="241"/>
    </location>
</feature>
<dbReference type="EMBL" id="QGUI02000014">
    <property type="protein sequence ID" value="MFO7191065.1"/>
    <property type="molecule type" value="Genomic_DNA"/>
</dbReference>
<evidence type="ECO:0000256" key="1">
    <source>
        <dbReference type="ARBA" id="ARBA00004651"/>
    </source>
</evidence>
<dbReference type="PANTHER" id="PTHR23513:SF11">
    <property type="entry name" value="STAPHYLOFERRIN A TRANSPORTER"/>
    <property type="match status" value="1"/>
</dbReference>
<dbReference type="Pfam" id="PF05977">
    <property type="entry name" value="MFS_3"/>
    <property type="match status" value="1"/>
</dbReference>
<dbReference type="GO" id="GO:0005886">
    <property type="term" value="C:plasma membrane"/>
    <property type="evidence" value="ECO:0007669"/>
    <property type="project" value="UniProtKB-SubCell"/>
</dbReference>
<comment type="subcellular location">
    <subcellularLocation>
        <location evidence="1">Cell membrane</location>
        <topology evidence="1">Multi-pass membrane protein</topology>
    </subcellularLocation>
</comment>
<accession>A0ABD6FAK6</accession>
<proteinExistence type="predicted"/>
<name>A0ABD6FAK6_9PSEU</name>
<evidence type="ECO:0000259" key="8">
    <source>
        <dbReference type="PROSITE" id="PS50850"/>
    </source>
</evidence>
<protein>
    <submittedName>
        <fullName evidence="9">MFS transporter</fullName>
    </submittedName>
</protein>
<feature type="transmembrane region" description="Helical" evidence="7">
    <location>
        <begin position="344"/>
        <end position="368"/>
    </location>
</feature>
<evidence type="ECO:0000256" key="5">
    <source>
        <dbReference type="ARBA" id="ARBA00022989"/>
    </source>
</evidence>
<feature type="transmembrane region" description="Helical" evidence="7">
    <location>
        <begin position="42"/>
        <end position="64"/>
    </location>
</feature>
<keyword evidence="6 7" id="KW-0472">Membrane</keyword>
<feature type="transmembrane region" description="Helical" evidence="7">
    <location>
        <begin position="76"/>
        <end position="96"/>
    </location>
</feature>
<comment type="caution">
    <text evidence="9">The sequence shown here is derived from an EMBL/GenBank/DDBJ whole genome shotgun (WGS) entry which is preliminary data.</text>
</comment>
<feature type="transmembrane region" description="Helical" evidence="7">
    <location>
        <begin position="284"/>
        <end position="303"/>
    </location>
</feature>
<evidence type="ECO:0000313" key="10">
    <source>
        <dbReference type="Proteomes" id="UP000249324"/>
    </source>
</evidence>
<keyword evidence="2" id="KW-0813">Transport</keyword>
<evidence type="ECO:0000256" key="4">
    <source>
        <dbReference type="ARBA" id="ARBA00022692"/>
    </source>
</evidence>
<feature type="transmembrane region" description="Helical" evidence="7">
    <location>
        <begin position="309"/>
        <end position="332"/>
    </location>
</feature>
<evidence type="ECO:0000313" key="9">
    <source>
        <dbReference type="EMBL" id="MFO7191065.1"/>
    </source>
</evidence>
<feature type="domain" description="Major facilitator superfamily (MFS) profile" evidence="8">
    <location>
        <begin position="1"/>
        <end position="398"/>
    </location>
</feature>
<sequence length="429" mass="44984">MFRSLRHRDYRLYWSGMFVSNAGTWMQRVAQDWLVLVTLGGGATAVGITTGLQFLPFLLAAPFGGVLADRLPKRQLLIATNGFLGLVALVLGVLVVSGQAEIWHVYVLAFLLGVGTAFDNPARQAFVSELVGQEDITNAVALNSASFNGARLLGPAVAGVLIAVLGPGPVFLLNGLSFAAPIIALLLIKPSDVPSDATSDDRDGPLARMAAGVRYLRGRRDLVMVMVVMFGVGTFGMNFQMTNALMAADVYHRGPSAYGLLGTIMAIGTLSGALLAARRKAPRLRVVLTGAVSFGVLEAASGLMPSYELFAAALVPIGVLTMTVLTSANAYIQTTVPAAMRGRVLSLYLMLLMGGTPVGAPIIGWVAGELGARWSLLGGGALTVAFTVAAYLALNTRPEPGVRALLVHAHLRPLHTAARTRSDAPKVAA</sequence>
<dbReference type="Gene3D" id="1.20.1250.20">
    <property type="entry name" value="MFS general substrate transporter like domains"/>
    <property type="match status" value="1"/>
</dbReference>
<reference evidence="9 10" key="1">
    <citation type="journal article" date="2021" name="BMC Genomics">
        <title>Genome-resolved metagenome and metatranscriptome analyses of thermophilic composting reveal key bacterial players and their metabolic interactions.</title>
        <authorList>
            <person name="Braga L.P.P."/>
            <person name="Pereira R.V."/>
            <person name="Martins L.F."/>
            <person name="Moura L.M.S."/>
            <person name="Sanchez F.B."/>
            <person name="Patane J.S.L."/>
            <person name="da Silva A.M."/>
            <person name="Setubal J.C."/>
        </authorList>
    </citation>
    <scope>NUCLEOTIDE SEQUENCE [LARGE SCALE GENOMIC DNA]</scope>
    <source>
        <strain evidence="9">ZC4RG45</strain>
    </source>
</reference>
<keyword evidence="5 7" id="KW-1133">Transmembrane helix</keyword>
<organism evidence="9 10">
    <name type="scientific">Thermocrispum agreste</name>
    <dbReference type="NCBI Taxonomy" id="37925"/>
    <lineage>
        <taxon>Bacteria</taxon>
        <taxon>Bacillati</taxon>
        <taxon>Actinomycetota</taxon>
        <taxon>Actinomycetes</taxon>
        <taxon>Pseudonocardiales</taxon>
        <taxon>Pseudonocardiaceae</taxon>
        <taxon>Thermocrispum</taxon>
    </lineage>
</organism>
<keyword evidence="3" id="KW-1003">Cell membrane</keyword>